<sequence length="177" mass="19738">MNRLLLALSITFTSSLPIAMAQNVEIAQKHQLDGFLSSYCLDMVGQGENATIDKPLQSHTCYSYRGDLGIDQVFDSKKLAHNQFYLPHFGLCAEFSAISVGAQLNLNKCNDSELQQIELTVEGLIRPITNRNLCLSSGLTTKRGRGGTSDHQIKTLTLQQCSAERAHFQEWYGRKNE</sequence>
<evidence type="ECO:0000313" key="3">
    <source>
        <dbReference type="Proteomes" id="UP000241346"/>
    </source>
</evidence>
<dbReference type="AlphaFoldDB" id="A0A2T3N9C9"/>
<dbReference type="EMBL" id="PYMB01000012">
    <property type="protein sequence ID" value="PSW10036.1"/>
    <property type="molecule type" value="Genomic_DNA"/>
</dbReference>
<dbReference type="SUPFAM" id="SSF50370">
    <property type="entry name" value="Ricin B-like lectins"/>
    <property type="match status" value="1"/>
</dbReference>
<feature type="signal peptide" evidence="1">
    <location>
        <begin position="1"/>
        <end position="21"/>
    </location>
</feature>
<organism evidence="2 3">
    <name type="scientific">Photobacterium rosenbergii</name>
    <dbReference type="NCBI Taxonomy" id="294936"/>
    <lineage>
        <taxon>Bacteria</taxon>
        <taxon>Pseudomonadati</taxon>
        <taxon>Pseudomonadota</taxon>
        <taxon>Gammaproteobacteria</taxon>
        <taxon>Vibrionales</taxon>
        <taxon>Vibrionaceae</taxon>
        <taxon>Photobacterium</taxon>
    </lineage>
</organism>
<evidence type="ECO:0000256" key="1">
    <source>
        <dbReference type="SAM" id="SignalP"/>
    </source>
</evidence>
<dbReference type="InterPro" id="IPR035992">
    <property type="entry name" value="Ricin_B-like_lectins"/>
</dbReference>
<proteinExistence type="predicted"/>
<feature type="chain" id="PRO_5015785452" evidence="1">
    <location>
        <begin position="22"/>
        <end position="177"/>
    </location>
</feature>
<evidence type="ECO:0000313" key="2">
    <source>
        <dbReference type="EMBL" id="PSW10036.1"/>
    </source>
</evidence>
<dbReference type="OrthoDB" id="7843947at2"/>
<dbReference type="RefSeq" id="WP_107299803.1">
    <property type="nucleotide sequence ID" value="NZ_PYMB01000012.1"/>
</dbReference>
<comment type="caution">
    <text evidence="2">The sequence shown here is derived from an EMBL/GenBank/DDBJ whole genome shotgun (WGS) entry which is preliminary data.</text>
</comment>
<gene>
    <name evidence="2" type="ORF">C9J01_19455</name>
</gene>
<name>A0A2T3N9C9_9GAMM</name>
<dbReference type="PROSITE" id="PS50231">
    <property type="entry name" value="RICIN_B_LECTIN"/>
    <property type="match status" value="1"/>
</dbReference>
<reference evidence="2 3" key="1">
    <citation type="submission" date="2018-03" db="EMBL/GenBank/DDBJ databases">
        <title>Whole genome sequencing of Histamine producing bacteria.</title>
        <authorList>
            <person name="Butler K."/>
        </authorList>
    </citation>
    <scope>NUCLEOTIDE SEQUENCE [LARGE SCALE GENOMIC DNA]</scope>
    <source>
        <strain evidence="2 3">DSM 19138</strain>
    </source>
</reference>
<dbReference type="Gene3D" id="2.80.10.50">
    <property type="match status" value="1"/>
</dbReference>
<keyword evidence="1" id="KW-0732">Signal</keyword>
<accession>A0A2T3N9C9</accession>
<protein>
    <submittedName>
        <fullName evidence="2">Uncharacterized protein</fullName>
    </submittedName>
</protein>
<dbReference type="Proteomes" id="UP000241346">
    <property type="component" value="Unassembled WGS sequence"/>
</dbReference>